<dbReference type="Gene3D" id="3.10.200.10">
    <property type="entry name" value="Alpha carbonic anhydrase"/>
    <property type="match status" value="1"/>
</dbReference>
<dbReference type="PANTHER" id="PTHR18952:SF201">
    <property type="entry name" value="CARBONIC ANHYDRASE"/>
    <property type="match status" value="1"/>
</dbReference>
<sequence>MKKMKSNSILAVGFLLFMLIFLHPSSTQAQEVEDQSGFDYLRGSTMGPDRWGAMRNEWSLCSNGTMQSPIDMSSRRVEMVEHPKNLYRNYKPCNATMLNRGHDIMVKWIGDAGSIIINDTEYALKQAHWHSPSEHTINGIRFDMELHMVHLSMDNKIAVIAVLYRIGRPSHFLSRLAVNISSMIDHKGMRGHSGIINPRAIQMSSRMYYRYIGSLTVPPCTERVVWTISRRIRTVSIRQVKLLREAVNDYAEYNARPVQPDNLRDILLYAQPQERK</sequence>
<evidence type="ECO:0000313" key="8">
    <source>
        <dbReference type="EMBL" id="KAF5784105.1"/>
    </source>
</evidence>
<evidence type="ECO:0000256" key="3">
    <source>
        <dbReference type="ARBA" id="ARBA00022723"/>
    </source>
</evidence>
<dbReference type="InParanoid" id="A0A251TDL0"/>
<protein>
    <recommendedName>
        <fullName evidence="2 6">Carbonic anhydrase</fullName>
        <ecNumber evidence="2 6">4.2.1.1</ecNumber>
    </recommendedName>
</protein>
<dbReference type="GO" id="GO:0004089">
    <property type="term" value="F:carbonate dehydratase activity"/>
    <property type="evidence" value="ECO:0007669"/>
    <property type="project" value="UniProtKB-UniRule"/>
</dbReference>
<evidence type="ECO:0000256" key="4">
    <source>
        <dbReference type="ARBA" id="ARBA00022833"/>
    </source>
</evidence>
<keyword evidence="6" id="KW-0732">Signal</keyword>
<organism evidence="9 10">
    <name type="scientific">Helianthus annuus</name>
    <name type="common">Common sunflower</name>
    <dbReference type="NCBI Taxonomy" id="4232"/>
    <lineage>
        <taxon>Eukaryota</taxon>
        <taxon>Viridiplantae</taxon>
        <taxon>Streptophyta</taxon>
        <taxon>Embryophyta</taxon>
        <taxon>Tracheophyta</taxon>
        <taxon>Spermatophyta</taxon>
        <taxon>Magnoliopsida</taxon>
        <taxon>eudicotyledons</taxon>
        <taxon>Gunneridae</taxon>
        <taxon>Pentapetalae</taxon>
        <taxon>asterids</taxon>
        <taxon>campanulids</taxon>
        <taxon>Asterales</taxon>
        <taxon>Asteraceae</taxon>
        <taxon>Asteroideae</taxon>
        <taxon>Heliantheae alliance</taxon>
        <taxon>Heliantheae</taxon>
        <taxon>Helianthus</taxon>
    </lineage>
</organism>
<keyword evidence="3 6" id="KW-0479">Metal-binding</keyword>
<evidence type="ECO:0000313" key="10">
    <source>
        <dbReference type="Proteomes" id="UP000215914"/>
    </source>
</evidence>
<comment type="catalytic activity">
    <reaction evidence="6">
        <text>hydrogencarbonate + H(+) = CO2 + H2O</text>
        <dbReference type="Rhea" id="RHEA:10748"/>
        <dbReference type="ChEBI" id="CHEBI:15377"/>
        <dbReference type="ChEBI" id="CHEBI:15378"/>
        <dbReference type="ChEBI" id="CHEBI:16526"/>
        <dbReference type="ChEBI" id="CHEBI:17544"/>
        <dbReference type="EC" id="4.2.1.1"/>
    </reaction>
</comment>
<keyword evidence="4 6" id="KW-0862">Zinc</keyword>
<dbReference type="EMBL" id="MNCJ02000326">
    <property type="protein sequence ID" value="KAF5784105.1"/>
    <property type="molecule type" value="Genomic_DNA"/>
</dbReference>
<evidence type="ECO:0000259" key="7">
    <source>
        <dbReference type="PROSITE" id="PS51144"/>
    </source>
</evidence>
<dbReference type="SUPFAM" id="SSF51069">
    <property type="entry name" value="Carbonic anhydrase"/>
    <property type="match status" value="1"/>
</dbReference>
<comment type="similarity">
    <text evidence="6">Belongs to the alpha-carbonic anhydrase family.</text>
</comment>
<dbReference type="AlphaFoldDB" id="A0A251TDL0"/>
<evidence type="ECO:0000256" key="5">
    <source>
        <dbReference type="ARBA" id="ARBA00023239"/>
    </source>
</evidence>
<dbReference type="InterPro" id="IPR023561">
    <property type="entry name" value="Carbonic_anhydrase_a-class"/>
</dbReference>
<evidence type="ECO:0000313" key="9">
    <source>
        <dbReference type="EMBL" id="OTG09237.1"/>
    </source>
</evidence>
<dbReference type="InterPro" id="IPR041891">
    <property type="entry name" value="Alpha_CA_prokaryot-like"/>
</dbReference>
<dbReference type="SMART" id="SM01057">
    <property type="entry name" value="Carb_anhydrase"/>
    <property type="match status" value="1"/>
</dbReference>
<dbReference type="GO" id="GO:0016836">
    <property type="term" value="F:hydro-lyase activity"/>
    <property type="evidence" value="ECO:0000318"/>
    <property type="project" value="GO_Central"/>
</dbReference>
<dbReference type="OrthoDB" id="429145at2759"/>
<dbReference type="InterPro" id="IPR018338">
    <property type="entry name" value="Carbonic_anhydrase_a-class_CS"/>
</dbReference>
<dbReference type="Proteomes" id="UP000215914">
    <property type="component" value="Chromosome 11"/>
</dbReference>
<comment type="cofactor">
    <cofactor evidence="1 6">
        <name>Zn(2+)</name>
        <dbReference type="ChEBI" id="CHEBI:29105"/>
    </cofactor>
</comment>
<dbReference type="EMBL" id="CM007900">
    <property type="protein sequence ID" value="OTG09237.1"/>
    <property type="molecule type" value="Genomic_DNA"/>
</dbReference>
<gene>
    <name evidence="9" type="ORF">HannXRQ_Chr11g0350731</name>
    <name evidence="8" type="ORF">HanXRQr2_Chr11g0515691</name>
</gene>
<keyword evidence="5 6" id="KW-0456">Lyase</keyword>
<dbReference type="STRING" id="4232.A0A251TDL0"/>
<evidence type="ECO:0000256" key="6">
    <source>
        <dbReference type="RuleBase" id="RU367011"/>
    </source>
</evidence>
<keyword evidence="10" id="KW-1185">Reference proteome</keyword>
<feature type="signal peptide" evidence="6">
    <location>
        <begin position="1"/>
        <end position="29"/>
    </location>
</feature>
<dbReference type="PANTHER" id="PTHR18952">
    <property type="entry name" value="CARBONIC ANHYDRASE"/>
    <property type="match status" value="1"/>
</dbReference>
<dbReference type="GO" id="GO:0008270">
    <property type="term" value="F:zinc ion binding"/>
    <property type="evidence" value="ECO:0007669"/>
    <property type="project" value="UniProtKB-UniRule"/>
</dbReference>
<name>A0A251TDL0_HELAN</name>
<dbReference type="Pfam" id="PF00194">
    <property type="entry name" value="Carb_anhydrase"/>
    <property type="match status" value="1"/>
</dbReference>
<feature type="chain" id="PRO_5025098061" description="Carbonic anhydrase" evidence="6">
    <location>
        <begin position="30"/>
        <end position="276"/>
    </location>
</feature>
<evidence type="ECO:0000256" key="1">
    <source>
        <dbReference type="ARBA" id="ARBA00001947"/>
    </source>
</evidence>
<dbReference type="PROSITE" id="PS51144">
    <property type="entry name" value="ALPHA_CA_2"/>
    <property type="match status" value="1"/>
</dbReference>
<comment type="function">
    <text evidence="6">Reversible hydration of carbon dioxide.</text>
</comment>
<reference evidence="8" key="3">
    <citation type="submission" date="2020-06" db="EMBL/GenBank/DDBJ databases">
        <title>Helianthus annuus Genome sequencing and assembly Release 2.</title>
        <authorList>
            <person name="Gouzy J."/>
            <person name="Langlade N."/>
            <person name="Munos S."/>
        </authorList>
    </citation>
    <scope>NUCLEOTIDE SEQUENCE</scope>
    <source>
        <tissue evidence="8">Leaves</tissue>
    </source>
</reference>
<proteinExistence type="inferred from homology"/>
<dbReference type="PROSITE" id="PS00162">
    <property type="entry name" value="ALPHA_CA_1"/>
    <property type="match status" value="1"/>
</dbReference>
<dbReference type="EC" id="4.2.1.1" evidence="2 6"/>
<dbReference type="OMA" id="HEREFDY"/>
<dbReference type="Gramene" id="mRNA:HanXRQr2_Chr11g0515691">
    <property type="protein sequence ID" value="mRNA:HanXRQr2_Chr11g0515691"/>
    <property type="gene ID" value="HanXRQr2_Chr11g0515691"/>
</dbReference>
<dbReference type="CDD" id="cd03124">
    <property type="entry name" value="alpha_CA_prokaryotic_like"/>
    <property type="match status" value="1"/>
</dbReference>
<dbReference type="InterPro" id="IPR036398">
    <property type="entry name" value="CA_dom_sf"/>
</dbReference>
<accession>A0A251TDL0</accession>
<dbReference type="InterPro" id="IPR001148">
    <property type="entry name" value="CA_dom"/>
</dbReference>
<reference evidence="8 10" key="1">
    <citation type="journal article" date="2017" name="Nature">
        <title>The sunflower genome provides insights into oil metabolism, flowering and Asterid evolution.</title>
        <authorList>
            <person name="Badouin H."/>
            <person name="Gouzy J."/>
            <person name="Grassa C.J."/>
            <person name="Murat F."/>
            <person name="Staton S.E."/>
            <person name="Cottret L."/>
            <person name="Lelandais-Briere C."/>
            <person name="Owens G.L."/>
            <person name="Carrere S."/>
            <person name="Mayjonade B."/>
            <person name="Legrand L."/>
            <person name="Gill N."/>
            <person name="Kane N.C."/>
            <person name="Bowers J.E."/>
            <person name="Hubner S."/>
            <person name="Bellec A."/>
            <person name="Berard A."/>
            <person name="Berges H."/>
            <person name="Blanchet N."/>
            <person name="Boniface M.C."/>
            <person name="Brunel D."/>
            <person name="Catrice O."/>
            <person name="Chaidir N."/>
            <person name="Claudel C."/>
            <person name="Donnadieu C."/>
            <person name="Faraut T."/>
            <person name="Fievet G."/>
            <person name="Helmstetter N."/>
            <person name="King M."/>
            <person name="Knapp S.J."/>
            <person name="Lai Z."/>
            <person name="Le Paslier M.C."/>
            <person name="Lippi Y."/>
            <person name="Lorenzon L."/>
            <person name="Mandel J.R."/>
            <person name="Marage G."/>
            <person name="Marchand G."/>
            <person name="Marquand E."/>
            <person name="Bret-Mestries E."/>
            <person name="Morien E."/>
            <person name="Nambeesan S."/>
            <person name="Nguyen T."/>
            <person name="Pegot-Espagnet P."/>
            <person name="Pouilly N."/>
            <person name="Raftis F."/>
            <person name="Sallet E."/>
            <person name="Schiex T."/>
            <person name="Thomas J."/>
            <person name="Vandecasteele C."/>
            <person name="Vares D."/>
            <person name="Vear F."/>
            <person name="Vautrin S."/>
            <person name="Crespi M."/>
            <person name="Mangin B."/>
            <person name="Burke J.M."/>
            <person name="Salse J."/>
            <person name="Munos S."/>
            <person name="Vincourt P."/>
            <person name="Rieseberg L.H."/>
            <person name="Langlade N.B."/>
        </authorList>
    </citation>
    <scope>NUCLEOTIDE SEQUENCE [LARGE SCALE GENOMIC DNA]</scope>
    <source>
        <strain evidence="10">cv. SF193</strain>
        <tissue evidence="8">Leaves</tissue>
    </source>
</reference>
<evidence type="ECO:0000256" key="2">
    <source>
        <dbReference type="ARBA" id="ARBA00012925"/>
    </source>
</evidence>
<feature type="domain" description="Alpha-carbonic anhydrase" evidence="7">
    <location>
        <begin position="36"/>
        <end position="270"/>
    </location>
</feature>
<reference evidence="9" key="2">
    <citation type="submission" date="2017-02" db="EMBL/GenBank/DDBJ databases">
        <title>Sunflower complete genome.</title>
        <authorList>
            <person name="Langlade N."/>
            <person name="Munos S."/>
        </authorList>
    </citation>
    <scope>NUCLEOTIDE SEQUENCE [LARGE SCALE GENOMIC DNA]</scope>
    <source>
        <tissue evidence="9">Leaves</tissue>
    </source>
</reference>